<accession>A0A5C4L9P4</accession>
<keyword evidence="3" id="KW-1185">Reference proteome</keyword>
<name>A0A5C4L9P4_9HYPH</name>
<comment type="caution">
    <text evidence="2">The sequence shown here is derived from an EMBL/GenBank/DDBJ whole genome shotgun (WGS) entry which is preliminary data.</text>
</comment>
<organism evidence="2 3">
    <name type="scientific">Methylobacterium terricola</name>
    <dbReference type="NCBI Taxonomy" id="2583531"/>
    <lineage>
        <taxon>Bacteria</taxon>
        <taxon>Pseudomonadati</taxon>
        <taxon>Pseudomonadota</taxon>
        <taxon>Alphaproteobacteria</taxon>
        <taxon>Hyphomicrobiales</taxon>
        <taxon>Methylobacteriaceae</taxon>
        <taxon>Methylobacterium</taxon>
    </lineage>
</organism>
<evidence type="ECO:0000313" key="3">
    <source>
        <dbReference type="Proteomes" id="UP000305267"/>
    </source>
</evidence>
<proteinExistence type="predicted"/>
<evidence type="ECO:0000313" key="2">
    <source>
        <dbReference type="EMBL" id="TNC08794.1"/>
    </source>
</evidence>
<gene>
    <name evidence="2" type="ORF">FF100_28600</name>
</gene>
<sequence>MPSPSPLSPLSRSDQINQLIGGYGHIAMDLVAEGWTPYLLVLKFHHLGGRRDAVLAQMKREAERAHGWLCERVWRNAKAPSRRPWMPCWILVPDFPVAKRAKVRLRELVPNDGLHLQGVAVMPPGGRLREPLDEHLGARGARYCPRGGPLTSITATPIVAGDVAYVNTYNFKAVPRGRASFDDVLVLRPSSAELDSKPRPAKDPWRHPVFERD</sequence>
<dbReference type="OrthoDB" id="7992451at2"/>
<feature type="region of interest" description="Disordered" evidence="1">
    <location>
        <begin position="193"/>
        <end position="213"/>
    </location>
</feature>
<reference evidence="2 3" key="1">
    <citation type="submission" date="2019-06" db="EMBL/GenBank/DDBJ databases">
        <title>Genome of Methylobacterium sp. 17Sr1-39.</title>
        <authorList>
            <person name="Seo T."/>
        </authorList>
    </citation>
    <scope>NUCLEOTIDE SEQUENCE [LARGE SCALE GENOMIC DNA]</scope>
    <source>
        <strain evidence="2 3">17Sr1-39</strain>
    </source>
</reference>
<feature type="compositionally biased region" description="Basic and acidic residues" evidence="1">
    <location>
        <begin position="194"/>
        <end position="213"/>
    </location>
</feature>
<dbReference type="AlphaFoldDB" id="A0A5C4L9P4"/>
<evidence type="ECO:0000256" key="1">
    <source>
        <dbReference type="SAM" id="MobiDB-lite"/>
    </source>
</evidence>
<dbReference type="RefSeq" id="WP_139039153.1">
    <property type="nucleotide sequence ID" value="NZ_VDDA01000021.1"/>
</dbReference>
<dbReference type="Proteomes" id="UP000305267">
    <property type="component" value="Unassembled WGS sequence"/>
</dbReference>
<protein>
    <submittedName>
        <fullName evidence="2">Uncharacterized protein</fullName>
    </submittedName>
</protein>
<dbReference type="EMBL" id="VDDA01000021">
    <property type="protein sequence ID" value="TNC08794.1"/>
    <property type="molecule type" value="Genomic_DNA"/>
</dbReference>